<feature type="chain" id="PRO_5012237547" evidence="1">
    <location>
        <begin position="17"/>
        <end position="329"/>
    </location>
</feature>
<keyword evidence="3" id="KW-1185">Reference proteome</keyword>
<name>A0A1Y2FVM3_PROLT</name>
<dbReference type="GeneID" id="63783000"/>
<gene>
    <name evidence="2" type="ORF">BCR37DRAFT_20810</name>
</gene>
<evidence type="ECO:0000256" key="1">
    <source>
        <dbReference type="SAM" id="SignalP"/>
    </source>
</evidence>
<dbReference type="RefSeq" id="XP_040728504.1">
    <property type="nucleotide sequence ID" value="XM_040866401.1"/>
</dbReference>
<organism evidence="2 3">
    <name type="scientific">Protomyces lactucae-debilis</name>
    <dbReference type="NCBI Taxonomy" id="2754530"/>
    <lineage>
        <taxon>Eukaryota</taxon>
        <taxon>Fungi</taxon>
        <taxon>Dikarya</taxon>
        <taxon>Ascomycota</taxon>
        <taxon>Taphrinomycotina</taxon>
        <taxon>Taphrinomycetes</taxon>
        <taxon>Taphrinales</taxon>
        <taxon>Protomycetaceae</taxon>
        <taxon>Protomyces</taxon>
    </lineage>
</organism>
<reference evidence="2 3" key="1">
    <citation type="submission" date="2016-07" db="EMBL/GenBank/DDBJ databases">
        <title>Pervasive Adenine N6-methylation of Active Genes in Fungi.</title>
        <authorList>
            <consortium name="DOE Joint Genome Institute"/>
            <person name="Mondo S.J."/>
            <person name="Dannebaum R.O."/>
            <person name="Kuo R.C."/>
            <person name="Labutti K."/>
            <person name="Haridas S."/>
            <person name="Kuo A."/>
            <person name="Salamov A."/>
            <person name="Ahrendt S.R."/>
            <person name="Lipzen A."/>
            <person name="Sullivan W."/>
            <person name="Andreopoulos W.B."/>
            <person name="Clum A."/>
            <person name="Lindquist E."/>
            <person name="Daum C."/>
            <person name="Ramamoorthy G.K."/>
            <person name="Gryganskyi A."/>
            <person name="Culley D."/>
            <person name="Magnuson J.K."/>
            <person name="James T.Y."/>
            <person name="O'Malley M.A."/>
            <person name="Stajich J.E."/>
            <person name="Spatafora J.W."/>
            <person name="Visel A."/>
            <person name="Grigoriev I.V."/>
        </authorList>
    </citation>
    <scope>NUCLEOTIDE SEQUENCE [LARGE SCALE GENOMIC DNA]</scope>
    <source>
        <strain evidence="2 3">12-1054</strain>
    </source>
</reference>
<protein>
    <submittedName>
        <fullName evidence="2">Uncharacterized protein</fullName>
    </submittedName>
</protein>
<feature type="signal peptide" evidence="1">
    <location>
        <begin position="1"/>
        <end position="16"/>
    </location>
</feature>
<evidence type="ECO:0000313" key="2">
    <source>
        <dbReference type="EMBL" id="ORY88009.1"/>
    </source>
</evidence>
<comment type="caution">
    <text evidence="2">The sequence shown here is derived from an EMBL/GenBank/DDBJ whole genome shotgun (WGS) entry which is preliminary data.</text>
</comment>
<dbReference type="EMBL" id="MCFI01000001">
    <property type="protein sequence ID" value="ORY88009.1"/>
    <property type="molecule type" value="Genomic_DNA"/>
</dbReference>
<keyword evidence="1" id="KW-0732">Signal</keyword>
<evidence type="ECO:0000313" key="3">
    <source>
        <dbReference type="Proteomes" id="UP000193685"/>
    </source>
</evidence>
<sequence length="329" mass="37665">MILLFALSSLPHLSAALKAVGEIKHPFPSNKKVWYYTDQDELMVSSHHPPDVSHNLMTIYHAKRKRLQKHHYNTFFMPNISDPSNIQGCWLAKPDRNVAVWDELLEHDKPTTHNAQGEVLCCGNLINYRPTKVLPGPETAGLGWNRCWFESDKNRHGGYTIASCQQYELEQKDPRPANWHVIGAPFKSGISKQEGIYFVEYDKQAKLPKLSFMTPDESFKYSLQPNNDSAMHFWLAKPDQADNFPATWLTDGYALIGGKLTDMKPVDPLPFPNSYPRDTSIKEHEGQDFGNLCFFALDYELWLLDHDNHSYQGLCREVRKFAVEGNNPA</sequence>
<dbReference type="Proteomes" id="UP000193685">
    <property type="component" value="Unassembled WGS sequence"/>
</dbReference>
<dbReference type="AlphaFoldDB" id="A0A1Y2FVM3"/>
<proteinExistence type="predicted"/>
<accession>A0A1Y2FVM3</accession>